<evidence type="ECO:0000313" key="6">
    <source>
        <dbReference type="Proteomes" id="UP001549749"/>
    </source>
</evidence>
<proteinExistence type="predicted"/>
<protein>
    <submittedName>
        <fullName evidence="5">Helix-turn-helix transcriptional regulator</fullName>
    </submittedName>
</protein>
<evidence type="ECO:0000256" key="2">
    <source>
        <dbReference type="ARBA" id="ARBA00023125"/>
    </source>
</evidence>
<dbReference type="Gene3D" id="1.10.10.60">
    <property type="entry name" value="Homeodomain-like"/>
    <property type="match status" value="1"/>
</dbReference>
<dbReference type="SUPFAM" id="SSF46689">
    <property type="entry name" value="Homeodomain-like"/>
    <property type="match status" value="1"/>
</dbReference>
<feature type="domain" description="HTH araC/xylS-type" evidence="4">
    <location>
        <begin position="196"/>
        <end position="305"/>
    </location>
</feature>
<dbReference type="Proteomes" id="UP001549749">
    <property type="component" value="Unassembled WGS sequence"/>
</dbReference>
<dbReference type="PROSITE" id="PS01124">
    <property type="entry name" value="HTH_ARAC_FAMILY_2"/>
    <property type="match status" value="1"/>
</dbReference>
<evidence type="ECO:0000259" key="4">
    <source>
        <dbReference type="PROSITE" id="PS01124"/>
    </source>
</evidence>
<name>A0ABV2T529_9BACT</name>
<sequence>MKGQTPKRIKTISEFHQFRNLPKPEHPLISVIDYSLIKSSSDGNTESFIQDFYSVSLKHTTNAKITYGQQLYDFDAGVLFFLAPNQVFSIQHAKKETAPLHTGWLLLIHPDFIWNSPLAKTIKQYDFFDYAVNEALFLSDKEEKILNTIIENIRQEYHTNIDDFSQNIIISQLETLLNYSERFYKRQFITRKKANHQILGSLEDLLTDYFGNDDLISKGQPTVQYVSGKLNVSVSYLSRLLNVLTGQSTQQHIHNRLVEKAKEKLSTTSLSVSEIAYGLGFEHPQAFSRLFKSKTHQSPLAFRQSFN</sequence>
<dbReference type="PANTHER" id="PTHR43280:SF32">
    <property type="entry name" value="TRANSCRIPTIONAL REGULATORY PROTEIN"/>
    <property type="match status" value="1"/>
</dbReference>
<keyword evidence="6" id="KW-1185">Reference proteome</keyword>
<dbReference type="PANTHER" id="PTHR43280">
    <property type="entry name" value="ARAC-FAMILY TRANSCRIPTIONAL REGULATOR"/>
    <property type="match status" value="1"/>
</dbReference>
<reference evidence="5 6" key="1">
    <citation type="submission" date="2024-06" db="EMBL/GenBank/DDBJ databases">
        <title>Chitinophaga defluvii sp. nov., isolated from municipal sewage.</title>
        <authorList>
            <person name="Zhang L."/>
        </authorList>
    </citation>
    <scope>NUCLEOTIDE SEQUENCE [LARGE SCALE GENOMIC DNA]</scope>
    <source>
        <strain evidence="5 6">H8</strain>
    </source>
</reference>
<keyword evidence="1" id="KW-0805">Transcription regulation</keyword>
<keyword evidence="3" id="KW-0804">Transcription</keyword>
<gene>
    <name evidence="5" type="ORF">ABR189_12040</name>
</gene>
<keyword evidence="2" id="KW-0238">DNA-binding</keyword>
<dbReference type="EMBL" id="JBEXAC010000001">
    <property type="protein sequence ID" value="MET6998109.1"/>
    <property type="molecule type" value="Genomic_DNA"/>
</dbReference>
<accession>A0ABV2T529</accession>
<comment type="caution">
    <text evidence="5">The sequence shown here is derived from an EMBL/GenBank/DDBJ whole genome shotgun (WGS) entry which is preliminary data.</text>
</comment>
<evidence type="ECO:0000256" key="1">
    <source>
        <dbReference type="ARBA" id="ARBA00023015"/>
    </source>
</evidence>
<evidence type="ECO:0000256" key="3">
    <source>
        <dbReference type="ARBA" id="ARBA00023163"/>
    </source>
</evidence>
<dbReference type="RefSeq" id="WP_354660744.1">
    <property type="nucleotide sequence ID" value="NZ_JBEXAC010000001.1"/>
</dbReference>
<dbReference type="InterPro" id="IPR009057">
    <property type="entry name" value="Homeodomain-like_sf"/>
</dbReference>
<dbReference type="InterPro" id="IPR018060">
    <property type="entry name" value="HTH_AraC"/>
</dbReference>
<evidence type="ECO:0000313" key="5">
    <source>
        <dbReference type="EMBL" id="MET6998109.1"/>
    </source>
</evidence>
<dbReference type="Pfam" id="PF12833">
    <property type="entry name" value="HTH_18"/>
    <property type="match status" value="1"/>
</dbReference>
<dbReference type="SMART" id="SM00342">
    <property type="entry name" value="HTH_ARAC"/>
    <property type="match status" value="1"/>
</dbReference>
<organism evidence="5 6">
    <name type="scientific">Chitinophaga defluvii</name>
    <dbReference type="NCBI Taxonomy" id="3163343"/>
    <lineage>
        <taxon>Bacteria</taxon>
        <taxon>Pseudomonadati</taxon>
        <taxon>Bacteroidota</taxon>
        <taxon>Chitinophagia</taxon>
        <taxon>Chitinophagales</taxon>
        <taxon>Chitinophagaceae</taxon>
        <taxon>Chitinophaga</taxon>
    </lineage>
</organism>